<dbReference type="Proteomes" id="UP000053558">
    <property type="component" value="Unassembled WGS sequence"/>
</dbReference>
<evidence type="ECO:0008006" key="4">
    <source>
        <dbReference type="Google" id="ProtNLM"/>
    </source>
</evidence>
<dbReference type="AlphaFoldDB" id="A0A5M3MYB7"/>
<reference evidence="3" key="1">
    <citation type="journal article" date="2012" name="Science">
        <title>The Paleozoic origin of enzymatic lignin decomposition reconstructed from 31 fungal genomes.</title>
        <authorList>
            <person name="Floudas D."/>
            <person name="Binder M."/>
            <person name="Riley R."/>
            <person name="Barry K."/>
            <person name="Blanchette R.A."/>
            <person name="Henrissat B."/>
            <person name="Martinez A.T."/>
            <person name="Otillar R."/>
            <person name="Spatafora J.W."/>
            <person name="Yadav J.S."/>
            <person name="Aerts A."/>
            <person name="Benoit I."/>
            <person name="Boyd A."/>
            <person name="Carlson A."/>
            <person name="Copeland A."/>
            <person name="Coutinho P.M."/>
            <person name="de Vries R.P."/>
            <person name="Ferreira P."/>
            <person name="Findley K."/>
            <person name="Foster B."/>
            <person name="Gaskell J."/>
            <person name="Glotzer D."/>
            <person name="Gorecki P."/>
            <person name="Heitman J."/>
            <person name="Hesse C."/>
            <person name="Hori C."/>
            <person name="Igarashi K."/>
            <person name="Jurgens J.A."/>
            <person name="Kallen N."/>
            <person name="Kersten P."/>
            <person name="Kohler A."/>
            <person name="Kuees U."/>
            <person name="Kumar T.K.A."/>
            <person name="Kuo A."/>
            <person name="LaButti K."/>
            <person name="Larrondo L.F."/>
            <person name="Lindquist E."/>
            <person name="Ling A."/>
            <person name="Lombard V."/>
            <person name="Lucas S."/>
            <person name="Lundell T."/>
            <person name="Martin R."/>
            <person name="McLaughlin D.J."/>
            <person name="Morgenstern I."/>
            <person name="Morin E."/>
            <person name="Murat C."/>
            <person name="Nagy L.G."/>
            <person name="Nolan M."/>
            <person name="Ohm R.A."/>
            <person name="Patyshakuliyeva A."/>
            <person name="Rokas A."/>
            <person name="Ruiz-Duenas F.J."/>
            <person name="Sabat G."/>
            <person name="Salamov A."/>
            <person name="Samejima M."/>
            <person name="Schmutz J."/>
            <person name="Slot J.C."/>
            <person name="St John F."/>
            <person name="Stenlid J."/>
            <person name="Sun H."/>
            <person name="Sun S."/>
            <person name="Syed K."/>
            <person name="Tsang A."/>
            <person name="Wiebenga A."/>
            <person name="Young D."/>
            <person name="Pisabarro A."/>
            <person name="Eastwood D.C."/>
            <person name="Martin F."/>
            <person name="Cullen D."/>
            <person name="Grigoriev I.V."/>
            <person name="Hibbett D.S."/>
        </authorList>
    </citation>
    <scope>NUCLEOTIDE SEQUENCE [LARGE SCALE GENOMIC DNA]</scope>
    <source>
        <strain evidence="3">RWD-64-598 SS2</strain>
    </source>
</reference>
<name>A0A5M3MYB7_CONPW</name>
<dbReference type="KEGG" id="cput:CONPUDRAFT_151067"/>
<organism evidence="2 3">
    <name type="scientific">Coniophora puteana (strain RWD-64-598)</name>
    <name type="common">Brown rot fungus</name>
    <dbReference type="NCBI Taxonomy" id="741705"/>
    <lineage>
        <taxon>Eukaryota</taxon>
        <taxon>Fungi</taxon>
        <taxon>Dikarya</taxon>
        <taxon>Basidiomycota</taxon>
        <taxon>Agaricomycotina</taxon>
        <taxon>Agaricomycetes</taxon>
        <taxon>Agaricomycetidae</taxon>
        <taxon>Boletales</taxon>
        <taxon>Coniophorineae</taxon>
        <taxon>Coniophoraceae</taxon>
        <taxon>Coniophora</taxon>
    </lineage>
</organism>
<dbReference type="GeneID" id="19202802"/>
<evidence type="ECO:0000313" key="3">
    <source>
        <dbReference type="Proteomes" id="UP000053558"/>
    </source>
</evidence>
<evidence type="ECO:0000313" key="2">
    <source>
        <dbReference type="EMBL" id="EIW84017.1"/>
    </source>
</evidence>
<dbReference type="OMA" id="TNYQEMN"/>
<accession>A0A5M3MYB7</accession>
<proteinExistence type="predicted"/>
<dbReference type="EMBL" id="JH711575">
    <property type="protein sequence ID" value="EIW84017.1"/>
    <property type="molecule type" value="Genomic_DNA"/>
</dbReference>
<evidence type="ECO:0000256" key="1">
    <source>
        <dbReference type="SAM" id="MobiDB-lite"/>
    </source>
</evidence>
<gene>
    <name evidence="2" type="ORF">CONPUDRAFT_151067</name>
</gene>
<comment type="caution">
    <text evidence="2">The sequence shown here is derived from an EMBL/GenBank/DDBJ whole genome shotgun (WGS) entry which is preliminary data.</text>
</comment>
<feature type="region of interest" description="Disordered" evidence="1">
    <location>
        <begin position="44"/>
        <end position="66"/>
    </location>
</feature>
<keyword evidence="3" id="KW-1185">Reference proteome</keyword>
<feature type="compositionally biased region" description="Polar residues" evidence="1">
    <location>
        <begin position="44"/>
        <end position="59"/>
    </location>
</feature>
<dbReference type="OrthoDB" id="10052172at2759"/>
<sequence>MEIMVEYKKGDHVEYRPIAKGSDNVSHSTGEITNVTEEGGQTKYTIRNDNTGKETTYQPPNIVGRT</sequence>
<protein>
    <recommendedName>
        <fullName evidence="4">Hypervirulence associated protein TUDOR domain-containing protein</fullName>
    </recommendedName>
</protein>
<dbReference type="RefSeq" id="XP_007765844.1">
    <property type="nucleotide sequence ID" value="XM_007767654.1"/>
</dbReference>